<dbReference type="PROSITE" id="PS00061">
    <property type="entry name" value="ADH_SHORT"/>
    <property type="match status" value="1"/>
</dbReference>
<protein>
    <submittedName>
        <fullName evidence="6">SDR family NAD(P)-dependent oxidoreductase</fullName>
    </submittedName>
</protein>
<reference evidence="6 7" key="1">
    <citation type="submission" date="2019-09" db="EMBL/GenBank/DDBJ databases">
        <title>Goodfellowia gen. nov., a new genus of the Pseudonocardineae related to Actinoalloteichus, containing Goodfellowia coeruleoviolacea gen. nov., comb. nov. gen. nov., comb. nov.</title>
        <authorList>
            <person name="Labeda D."/>
        </authorList>
    </citation>
    <scope>NUCLEOTIDE SEQUENCE [LARGE SCALE GENOMIC DNA]</scope>
    <source>
        <strain evidence="6 7">AN110305</strain>
    </source>
</reference>
<dbReference type="Pfam" id="PF00106">
    <property type="entry name" value="adh_short"/>
    <property type="match status" value="1"/>
</dbReference>
<evidence type="ECO:0000256" key="1">
    <source>
        <dbReference type="ARBA" id="ARBA00006484"/>
    </source>
</evidence>
<proteinExistence type="inferred from homology"/>
<dbReference type="GO" id="GO:0016491">
    <property type="term" value="F:oxidoreductase activity"/>
    <property type="evidence" value="ECO:0007669"/>
    <property type="project" value="UniProtKB-KW"/>
</dbReference>
<accession>A0A5B2XDX8</accession>
<name>A0A5B2XDX8_9PSEU</name>
<feature type="compositionally biased region" description="Pro residues" evidence="4">
    <location>
        <begin position="295"/>
        <end position="304"/>
    </location>
</feature>
<dbReference type="PANTHER" id="PTHR45024">
    <property type="entry name" value="DEHYDROGENASES, SHORT CHAIN"/>
    <property type="match status" value="1"/>
</dbReference>
<dbReference type="OrthoDB" id="9808187at2"/>
<dbReference type="EMBL" id="VUOB01000030">
    <property type="protein sequence ID" value="KAA2261200.1"/>
    <property type="molecule type" value="Genomic_DNA"/>
</dbReference>
<dbReference type="InterPro" id="IPR036291">
    <property type="entry name" value="NAD(P)-bd_dom_sf"/>
</dbReference>
<feature type="region of interest" description="Disordered" evidence="4">
    <location>
        <begin position="292"/>
        <end position="312"/>
    </location>
</feature>
<keyword evidence="2" id="KW-0560">Oxidoreductase</keyword>
<comment type="caution">
    <text evidence="6">The sequence shown here is derived from an EMBL/GenBank/DDBJ whole genome shotgun (WGS) entry which is preliminary data.</text>
</comment>
<dbReference type="SUPFAM" id="SSF51735">
    <property type="entry name" value="NAD(P)-binding Rossmann-fold domains"/>
    <property type="match status" value="1"/>
</dbReference>
<dbReference type="PRINTS" id="PR00081">
    <property type="entry name" value="GDHRDH"/>
</dbReference>
<feature type="domain" description="Ketoreductase" evidence="5">
    <location>
        <begin position="7"/>
        <end position="201"/>
    </location>
</feature>
<sequence>MGNLDGKVAIVTGAGRGIGREEALLLAGEGARVVVNDLGGGTTGEGADVRPAEEVVAEIAAAGGVAVASGADVSSWAGARELVRQAVDTFGGLDVLVNNAGILRDAMSFNLTEADWDAVIAVHLKGHFAPSRFAAEYWRARHKGGERGAWRIINTTSDSGLFGNPGQSNYAAAKAGIASLTLVLARELARYGVTVNAITPRARTRLTATLGLGQEPPDEGFDPLSPKHVAPVVGWLATDAAGGVSGQVLIVNGTEVIVLGDYPVAGSVDNGGGAPWTVDELVAGQATLFAERDPGVPPLAPPGWSPALPDRS</sequence>
<evidence type="ECO:0000259" key="5">
    <source>
        <dbReference type="SMART" id="SM00822"/>
    </source>
</evidence>
<reference evidence="6 7" key="2">
    <citation type="submission" date="2019-09" db="EMBL/GenBank/DDBJ databases">
        <authorList>
            <person name="Jin C."/>
        </authorList>
    </citation>
    <scope>NUCLEOTIDE SEQUENCE [LARGE SCALE GENOMIC DNA]</scope>
    <source>
        <strain evidence="6 7">AN110305</strain>
    </source>
</reference>
<dbReference type="RefSeq" id="WP_149850831.1">
    <property type="nucleotide sequence ID" value="NZ_VUOB01000030.1"/>
</dbReference>
<dbReference type="FunFam" id="3.40.50.720:FF:000446">
    <property type="entry name" value="Short chain dehydrogenase"/>
    <property type="match status" value="1"/>
</dbReference>
<evidence type="ECO:0000313" key="6">
    <source>
        <dbReference type="EMBL" id="KAA2261200.1"/>
    </source>
</evidence>
<dbReference type="Gene3D" id="3.40.50.720">
    <property type="entry name" value="NAD(P)-binding Rossmann-like Domain"/>
    <property type="match status" value="1"/>
</dbReference>
<gene>
    <name evidence="6" type="ORF">F0L68_18430</name>
</gene>
<evidence type="ECO:0000256" key="3">
    <source>
        <dbReference type="RuleBase" id="RU000363"/>
    </source>
</evidence>
<dbReference type="InterPro" id="IPR051687">
    <property type="entry name" value="Peroxisomal_Beta-Oxidation"/>
</dbReference>
<dbReference type="InterPro" id="IPR057326">
    <property type="entry name" value="KR_dom"/>
</dbReference>
<dbReference type="InterPro" id="IPR020904">
    <property type="entry name" value="Sc_DH/Rdtase_CS"/>
</dbReference>
<comment type="similarity">
    <text evidence="1 3">Belongs to the short-chain dehydrogenases/reductases (SDR) family.</text>
</comment>
<dbReference type="SMART" id="SM00822">
    <property type="entry name" value="PKS_KR"/>
    <property type="match status" value="1"/>
</dbReference>
<dbReference type="PRINTS" id="PR00080">
    <property type="entry name" value="SDRFAMILY"/>
</dbReference>
<evidence type="ECO:0000313" key="7">
    <source>
        <dbReference type="Proteomes" id="UP000323454"/>
    </source>
</evidence>
<keyword evidence="7" id="KW-1185">Reference proteome</keyword>
<evidence type="ECO:0000256" key="4">
    <source>
        <dbReference type="SAM" id="MobiDB-lite"/>
    </source>
</evidence>
<dbReference type="InterPro" id="IPR002347">
    <property type="entry name" value="SDR_fam"/>
</dbReference>
<dbReference type="Proteomes" id="UP000323454">
    <property type="component" value="Unassembled WGS sequence"/>
</dbReference>
<dbReference type="PANTHER" id="PTHR45024:SF2">
    <property type="entry name" value="SCP2 DOMAIN-CONTAINING PROTEIN"/>
    <property type="match status" value="1"/>
</dbReference>
<evidence type="ECO:0000256" key="2">
    <source>
        <dbReference type="ARBA" id="ARBA00023002"/>
    </source>
</evidence>
<organism evidence="6 7">
    <name type="scientific">Solihabitans fulvus</name>
    <dbReference type="NCBI Taxonomy" id="1892852"/>
    <lineage>
        <taxon>Bacteria</taxon>
        <taxon>Bacillati</taxon>
        <taxon>Actinomycetota</taxon>
        <taxon>Actinomycetes</taxon>
        <taxon>Pseudonocardiales</taxon>
        <taxon>Pseudonocardiaceae</taxon>
        <taxon>Solihabitans</taxon>
    </lineage>
</organism>
<dbReference type="AlphaFoldDB" id="A0A5B2XDX8"/>